<protein>
    <submittedName>
        <fullName evidence="2">Putative cell morphogenesis protein las1-like protein</fullName>
    </submittedName>
</protein>
<comment type="caution">
    <text evidence="2">The sequence shown here is derived from an EMBL/GenBank/DDBJ whole genome shotgun (WGS) entry which is preliminary data.</text>
</comment>
<dbReference type="Proteomes" id="UP000030854">
    <property type="component" value="Unassembled WGS sequence"/>
</dbReference>
<evidence type="ECO:0000313" key="2">
    <source>
        <dbReference type="EMBL" id="KHJ34780.1"/>
    </source>
</evidence>
<dbReference type="STRING" id="52586.A0A0B1PBU5"/>
<dbReference type="Pfam" id="PF04031">
    <property type="entry name" value="Las1"/>
    <property type="match status" value="1"/>
</dbReference>
<dbReference type="GO" id="GO:0004519">
    <property type="term" value="F:endonuclease activity"/>
    <property type="evidence" value="ECO:0007669"/>
    <property type="project" value="InterPro"/>
</dbReference>
<dbReference type="PANTHER" id="PTHR15002:SF0">
    <property type="entry name" value="RIBOSOMAL BIOGENESIS PROTEIN LAS1L"/>
    <property type="match status" value="1"/>
</dbReference>
<dbReference type="InterPro" id="IPR007174">
    <property type="entry name" value="Las1"/>
</dbReference>
<accession>A0A0B1PBU5</accession>
<dbReference type="GO" id="GO:0000460">
    <property type="term" value="P:maturation of 5.8S rRNA"/>
    <property type="evidence" value="ECO:0007669"/>
    <property type="project" value="TreeGrafter"/>
</dbReference>
<keyword evidence="3" id="KW-1185">Reference proteome</keyword>
<organism evidence="2 3">
    <name type="scientific">Uncinula necator</name>
    <name type="common">Grape powdery mildew</name>
    <dbReference type="NCBI Taxonomy" id="52586"/>
    <lineage>
        <taxon>Eukaryota</taxon>
        <taxon>Fungi</taxon>
        <taxon>Dikarya</taxon>
        <taxon>Ascomycota</taxon>
        <taxon>Pezizomycotina</taxon>
        <taxon>Leotiomycetes</taxon>
        <taxon>Erysiphales</taxon>
        <taxon>Erysiphaceae</taxon>
        <taxon>Erysiphe</taxon>
    </lineage>
</organism>
<feature type="region of interest" description="Disordered" evidence="1">
    <location>
        <begin position="28"/>
        <end position="48"/>
    </location>
</feature>
<gene>
    <name evidence="2" type="ORF">EV44_g0913</name>
</gene>
<dbReference type="HOGENOM" id="CLU_019519_1_0_1"/>
<dbReference type="GO" id="GO:0000470">
    <property type="term" value="P:maturation of LSU-rRNA"/>
    <property type="evidence" value="ECO:0007669"/>
    <property type="project" value="TreeGrafter"/>
</dbReference>
<sequence>MVQYIITPWRNQAELLKVRSQFYSQHKEEESKSTNDCEDEKQKQIDQEQKKEAVARVRLWMQRGNCPHLIESTAILTSAKLNDLRGGNESFCVRAVYAAAFSRFVTGLLDCHQDKRHKLSMYALAKTIGLPATFVELRHQATHEELPSLIRLQSATQKALQWIWGYYWVNLVEISSILPPTTAITSHSNHNPDSGCKTWLKNLLFQWNGNPHFSAEVALNDAKNLSKKWSNTCIMTALVEIQDSTDDVSILLQIAQLQATILGVRSACALPVQGKISIDDIHRELEVAKYDLSSPVVPISDEIKDGTPQSQKKGWILYEGPWVPKPIGMT</sequence>
<dbReference type="GO" id="GO:0090730">
    <property type="term" value="C:Las1 complex"/>
    <property type="evidence" value="ECO:0007669"/>
    <property type="project" value="InterPro"/>
</dbReference>
<dbReference type="EMBL" id="JNVN01000701">
    <property type="protein sequence ID" value="KHJ34780.1"/>
    <property type="molecule type" value="Genomic_DNA"/>
</dbReference>
<dbReference type="PANTHER" id="PTHR15002">
    <property type="entry name" value="RIBOSOMAL BIOGENESIS PROTEIN LAS1L"/>
    <property type="match status" value="1"/>
</dbReference>
<evidence type="ECO:0000256" key="1">
    <source>
        <dbReference type="SAM" id="MobiDB-lite"/>
    </source>
</evidence>
<name>A0A0B1PBU5_UNCNE</name>
<evidence type="ECO:0000313" key="3">
    <source>
        <dbReference type="Proteomes" id="UP000030854"/>
    </source>
</evidence>
<proteinExistence type="predicted"/>
<reference evidence="2 3" key="1">
    <citation type="journal article" date="2014" name="BMC Genomics">
        <title>Adaptive genomic structural variation in the grape powdery mildew pathogen, Erysiphe necator.</title>
        <authorList>
            <person name="Jones L."/>
            <person name="Riaz S."/>
            <person name="Morales-Cruz A."/>
            <person name="Amrine K.C."/>
            <person name="McGuire B."/>
            <person name="Gubler W.D."/>
            <person name="Walker M.A."/>
            <person name="Cantu D."/>
        </authorList>
    </citation>
    <scope>NUCLEOTIDE SEQUENCE [LARGE SCALE GENOMIC DNA]</scope>
    <source>
        <strain evidence="3">c</strain>
    </source>
</reference>
<dbReference type="OMA" id="VWMQRGN"/>
<dbReference type="AlphaFoldDB" id="A0A0B1PBU5"/>
<dbReference type="GO" id="GO:0030687">
    <property type="term" value="C:preribosome, large subunit precursor"/>
    <property type="evidence" value="ECO:0007669"/>
    <property type="project" value="TreeGrafter"/>
</dbReference>